<evidence type="ECO:0000313" key="3">
    <source>
        <dbReference type="EMBL" id="TDH73500.1"/>
    </source>
</evidence>
<evidence type="ECO:0000256" key="2">
    <source>
        <dbReference type="ARBA" id="ARBA00023002"/>
    </source>
</evidence>
<comment type="similarity">
    <text evidence="1">Belongs to the short-chain dehydrogenases/reductases (SDR) family.</text>
</comment>
<protein>
    <submittedName>
        <fullName evidence="3">Uncharacterized protein</fullName>
    </submittedName>
</protein>
<dbReference type="KEGG" id="blac:94347476"/>
<dbReference type="PANTHER" id="PTHR43086">
    <property type="entry name" value="VERY-LONG-CHAIN 3-OXOOACYL-COA REDUCTASE"/>
    <property type="match status" value="1"/>
</dbReference>
<dbReference type="InterPro" id="IPR002347">
    <property type="entry name" value="SDR_fam"/>
</dbReference>
<dbReference type="GO" id="GO:0005783">
    <property type="term" value="C:endoplasmic reticulum"/>
    <property type="evidence" value="ECO:0007669"/>
    <property type="project" value="TreeGrafter"/>
</dbReference>
<dbReference type="Pfam" id="PF00106">
    <property type="entry name" value="adh_short"/>
    <property type="match status" value="1"/>
</dbReference>
<dbReference type="OrthoDB" id="37659at2759"/>
<dbReference type="PANTHER" id="PTHR43086:SF3">
    <property type="entry name" value="NADP-DEPENDENT 3-HYDROXY ACID DEHYDROGENASE YDFG"/>
    <property type="match status" value="1"/>
</dbReference>
<gene>
    <name evidence="3" type="ORF">CCR75_003712</name>
</gene>
<dbReference type="PRINTS" id="PR00081">
    <property type="entry name" value="GDHRDH"/>
</dbReference>
<evidence type="ECO:0000313" key="4">
    <source>
        <dbReference type="Proteomes" id="UP000294530"/>
    </source>
</evidence>
<keyword evidence="2" id="KW-0560">Oxidoreductase</keyword>
<evidence type="ECO:0000256" key="1">
    <source>
        <dbReference type="ARBA" id="ARBA00006484"/>
    </source>
</evidence>
<dbReference type="RefSeq" id="XP_067822998.1">
    <property type="nucleotide sequence ID" value="XM_067961805.1"/>
</dbReference>
<dbReference type="SUPFAM" id="SSF51735">
    <property type="entry name" value="NAD(P)-binding Rossmann-fold domains"/>
    <property type="match status" value="1"/>
</dbReference>
<proteinExistence type="inferred from homology"/>
<dbReference type="Gene3D" id="3.40.50.720">
    <property type="entry name" value="NAD(P)-binding Rossmann-like Domain"/>
    <property type="match status" value="1"/>
</dbReference>
<dbReference type="Proteomes" id="UP000294530">
    <property type="component" value="Unassembled WGS sequence"/>
</dbReference>
<sequence>MSTRNTPLSGKVAVITGASGGIGAAIALELAQAGAKIVLGARRLEALETISTRISQSIGLENSVLIVQTDVTKRNEVQHLVFRAEETFGAVDILVNNGQVTPINAMPLTFLQN</sequence>
<keyword evidence="4" id="KW-1185">Reference proteome</keyword>
<dbReference type="GeneID" id="94347476"/>
<dbReference type="GO" id="GO:0016491">
    <property type="term" value="F:oxidoreductase activity"/>
    <property type="evidence" value="ECO:0007669"/>
    <property type="project" value="UniProtKB-KW"/>
</dbReference>
<organism evidence="3 4">
    <name type="scientific">Bremia lactucae</name>
    <name type="common">Lettuce downy mildew</name>
    <dbReference type="NCBI Taxonomy" id="4779"/>
    <lineage>
        <taxon>Eukaryota</taxon>
        <taxon>Sar</taxon>
        <taxon>Stramenopiles</taxon>
        <taxon>Oomycota</taxon>
        <taxon>Peronosporomycetes</taxon>
        <taxon>Peronosporales</taxon>
        <taxon>Peronosporaceae</taxon>
        <taxon>Bremia</taxon>
    </lineage>
</organism>
<dbReference type="EMBL" id="SHOA02000001">
    <property type="protein sequence ID" value="TDH73500.1"/>
    <property type="molecule type" value="Genomic_DNA"/>
</dbReference>
<dbReference type="GO" id="GO:0030497">
    <property type="term" value="P:fatty acid elongation"/>
    <property type="evidence" value="ECO:0007669"/>
    <property type="project" value="TreeGrafter"/>
</dbReference>
<name>A0A976IKJ4_BRELC</name>
<dbReference type="AlphaFoldDB" id="A0A976IKJ4"/>
<accession>A0A976IKJ4</accession>
<dbReference type="InterPro" id="IPR036291">
    <property type="entry name" value="NAD(P)-bd_dom_sf"/>
</dbReference>
<reference evidence="3 4" key="1">
    <citation type="journal article" date="2021" name="Genome Biol.">
        <title>AFLAP: assembly-free linkage analysis pipeline using k-mers from genome sequencing data.</title>
        <authorList>
            <person name="Fletcher K."/>
            <person name="Zhang L."/>
            <person name="Gil J."/>
            <person name="Han R."/>
            <person name="Cavanaugh K."/>
            <person name="Michelmore R."/>
        </authorList>
    </citation>
    <scope>NUCLEOTIDE SEQUENCE [LARGE SCALE GENOMIC DNA]</scope>
    <source>
        <strain evidence="3 4">SF5</strain>
    </source>
</reference>
<comment type="caution">
    <text evidence="3">The sequence shown here is derived from an EMBL/GenBank/DDBJ whole genome shotgun (WGS) entry which is preliminary data.</text>
</comment>